<sequence length="222" mass="25125">METFDYYIVPLLNVDGYAYSHSTDRLWRKNRSPNHFPRCIGTDLNRNYPNHWNEEGASGNECDVCYRGDHESSEAEIQGIVNFLMELKVSGTEFLSLIDFHSYSQMLLYPWAYSANVGYPPDYTDHSEAAAVGVSAIKSVYGTIYTHGPVAKLLYSASGNSIDWGYANLGAKYSYAVELRDTGEYGFLLPEDQIEPTGVETFELVRSLGKTYLREMEMDNLL</sequence>
<feature type="active site" description="Proton donor/acceptor" evidence="10">
    <location>
        <position position="178"/>
    </location>
</feature>
<keyword evidence="4" id="KW-0645">Protease</keyword>
<comment type="caution">
    <text evidence="12">The sequence shown here is derived from an EMBL/GenBank/DDBJ whole genome shotgun (WGS) entry which is preliminary data.</text>
</comment>
<organism evidence="12 13">
    <name type="scientific">Holothuria leucospilota</name>
    <name type="common">Black long sea cucumber</name>
    <name type="synonym">Mertensiothuria leucospilota</name>
    <dbReference type="NCBI Taxonomy" id="206669"/>
    <lineage>
        <taxon>Eukaryota</taxon>
        <taxon>Metazoa</taxon>
        <taxon>Echinodermata</taxon>
        <taxon>Eleutherozoa</taxon>
        <taxon>Echinozoa</taxon>
        <taxon>Holothuroidea</taxon>
        <taxon>Aspidochirotacea</taxon>
        <taxon>Aspidochirotida</taxon>
        <taxon>Holothuriidae</taxon>
        <taxon>Holothuria</taxon>
    </lineage>
</organism>
<evidence type="ECO:0000256" key="5">
    <source>
        <dbReference type="ARBA" id="ARBA00022723"/>
    </source>
</evidence>
<dbReference type="InterPro" id="IPR000834">
    <property type="entry name" value="Peptidase_M14"/>
</dbReference>
<evidence type="ECO:0000256" key="1">
    <source>
        <dbReference type="ARBA" id="ARBA00001947"/>
    </source>
</evidence>
<evidence type="ECO:0000256" key="9">
    <source>
        <dbReference type="ARBA" id="ARBA00023049"/>
    </source>
</evidence>
<dbReference type="Pfam" id="PF00246">
    <property type="entry name" value="Peptidase_M14"/>
    <property type="match status" value="1"/>
</dbReference>
<evidence type="ECO:0000256" key="6">
    <source>
        <dbReference type="ARBA" id="ARBA00022729"/>
    </source>
</evidence>
<dbReference type="SMART" id="SM00631">
    <property type="entry name" value="Zn_pept"/>
    <property type="match status" value="1"/>
</dbReference>
<dbReference type="FunFam" id="3.40.630.10:FF:000084">
    <property type="entry name" value="Carboxypeptidase B2"/>
    <property type="match status" value="1"/>
</dbReference>
<keyword evidence="8" id="KW-0862">Zinc</keyword>
<comment type="similarity">
    <text evidence="2 10">Belongs to the peptidase M14 family.</text>
</comment>
<dbReference type="PROSITE" id="PS00133">
    <property type="entry name" value="CARBOXYPEPT_ZN_2"/>
    <property type="match status" value="1"/>
</dbReference>
<accession>A0A9Q1CFM8</accession>
<dbReference type="OrthoDB" id="3626597at2759"/>
<evidence type="ECO:0000256" key="3">
    <source>
        <dbReference type="ARBA" id="ARBA00022645"/>
    </source>
</evidence>
<dbReference type="Proteomes" id="UP001152320">
    <property type="component" value="Chromosome 4"/>
</dbReference>
<feature type="domain" description="Peptidase M14" evidence="11">
    <location>
        <begin position="1"/>
        <end position="212"/>
    </location>
</feature>
<dbReference type="Gene3D" id="3.40.630.10">
    <property type="entry name" value="Zn peptidases"/>
    <property type="match status" value="1"/>
</dbReference>
<reference evidence="12" key="1">
    <citation type="submission" date="2021-10" db="EMBL/GenBank/DDBJ databases">
        <title>Tropical sea cucumber genome reveals ecological adaptation and Cuvierian tubules defense mechanism.</title>
        <authorList>
            <person name="Chen T."/>
        </authorList>
    </citation>
    <scope>NUCLEOTIDE SEQUENCE</scope>
    <source>
        <strain evidence="12">Nanhai2018</strain>
        <tissue evidence="12">Muscle</tissue>
    </source>
</reference>
<keyword evidence="6" id="KW-0732">Signal</keyword>
<dbReference type="GO" id="GO:0004181">
    <property type="term" value="F:metallocarboxypeptidase activity"/>
    <property type="evidence" value="ECO:0007669"/>
    <property type="project" value="InterPro"/>
</dbReference>
<evidence type="ECO:0000259" key="11">
    <source>
        <dbReference type="PROSITE" id="PS52035"/>
    </source>
</evidence>
<dbReference type="GO" id="GO:0006508">
    <property type="term" value="P:proteolysis"/>
    <property type="evidence" value="ECO:0007669"/>
    <property type="project" value="UniProtKB-KW"/>
</dbReference>
<dbReference type="InterPro" id="IPR057247">
    <property type="entry name" value="CARBOXYPEPT_ZN_2"/>
</dbReference>
<dbReference type="PANTHER" id="PTHR11705:SF143">
    <property type="entry name" value="SLL0236 PROTEIN"/>
    <property type="match status" value="1"/>
</dbReference>
<comment type="cofactor">
    <cofactor evidence="1">
        <name>Zn(2+)</name>
        <dbReference type="ChEBI" id="CHEBI:29105"/>
    </cofactor>
</comment>
<dbReference type="GO" id="GO:0008270">
    <property type="term" value="F:zinc ion binding"/>
    <property type="evidence" value="ECO:0007669"/>
    <property type="project" value="InterPro"/>
</dbReference>
<keyword evidence="13" id="KW-1185">Reference proteome</keyword>
<dbReference type="AlphaFoldDB" id="A0A9Q1CFM8"/>
<name>A0A9Q1CFM8_HOLLE</name>
<keyword evidence="3 12" id="KW-0121">Carboxypeptidase</keyword>
<dbReference type="PROSITE" id="PS52035">
    <property type="entry name" value="PEPTIDASE_M14"/>
    <property type="match status" value="1"/>
</dbReference>
<dbReference type="EMBL" id="JAIZAY010000004">
    <property type="protein sequence ID" value="KAJ8043775.1"/>
    <property type="molecule type" value="Genomic_DNA"/>
</dbReference>
<evidence type="ECO:0000256" key="7">
    <source>
        <dbReference type="ARBA" id="ARBA00022801"/>
    </source>
</evidence>
<protein>
    <submittedName>
        <fullName evidence="12">Mast cell carboxypeptidase A</fullName>
    </submittedName>
</protein>
<keyword evidence="9" id="KW-0482">Metalloprotease</keyword>
<evidence type="ECO:0000256" key="10">
    <source>
        <dbReference type="PROSITE-ProRule" id="PRU01379"/>
    </source>
</evidence>
<evidence type="ECO:0000313" key="12">
    <source>
        <dbReference type="EMBL" id="KAJ8043775.1"/>
    </source>
</evidence>
<dbReference type="GO" id="GO:0005615">
    <property type="term" value="C:extracellular space"/>
    <property type="evidence" value="ECO:0007669"/>
    <property type="project" value="TreeGrafter"/>
</dbReference>
<keyword evidence="5" id="KW-0479">Metal-binding</keyword>
<evidence type="ECO:0000256" key="8">
    <source>
        <dbReference type="ARBA" id="ARBA00022833"/>
    </source>
</evidence>
<dbReference type="PANTHER" id="PTHR11705">
    <property type="entry name" value="PROTEASE FAMILY M14 CARBOXYPEPTIDASE A,B"/>
    <property type="match status" value="1"/>
</dbReference>
<proteinExistence type="inferred from homology"/>
<gene>
    <name evidence="12" type="ORF">HOLleu_11032</name>
</gene>
<evidence type="ECO:0000313" key="13">
    <source>
        <dbReference type="Proteomes" id="UP001152320"/>
    </source>
</evidence>
<evidence type="ECO:0000256" key="4">
    <source>
        <dbReference type="ARBA" id="ARBA00022670"/>
    </source>
</evidence>
<evidence type="ECO:0000256" key="2">
    <source>
        <dbReference type="ARBA" id="ARBA00005988"/>
    </source>
</evidence>
<dbReference type="SUPFAM" id="SSF53187">
    <property type="entry name" value="Zn-dependent exopeptidases"/>
    <property type="match status" value="1"/>
</dbReference>
<keyword evidence="7" id="KW-0378">Hydrolase</keyword>